<dbReference type="Proteomes" id="UP000217790">
    <property type="component" value="Unassembled WGS sequence"/>
</dbReference>
<proteinExistence type="predicted"/>
<protein>
    <submittedName>
        <fullName evidence="2">Uncharacterized protein</fullName>
    </submittedName>
</protein>
<dbReference type="OMA" id="INKHKEW"/>
<evidence type="ECO:0000313" key="3">
    <source>
        <dbReference type="Proteomes" id="UP000217790"/>
    </source>
</evidence>
<name>A0A2H3EG33_ARMGA</name>
<reference evidence="3" key="1">
    <citation type="journal article" date="2017" name="Nat. Ecol. Evol.">
        <title>Genome expansion and lineage-specific genetic innovations in the forest pathogenic fungi Armillaria.</title>
        <authorList>
            <person name="Sipos G."/>
            <person name="Prasanna A.N."/>
            <person name="Walter M.C."/>
            <person name="O'Connor E."/>
            <person name="Balint B."/>
            <person name="Krizsan K."/>
            <person name="Kiss B."/>
            <person name="Hess J."/>
            <person name="Varga T."/>
            <person name="Slot J."/>
            <person name="Riley R."/>
            <person name="Boka B."/>
            <person name="Rigling D."/>
            <person name="Barry K."/>
            <person name="Lee J."/>
            <person name="Mihaltcheva S."/>
            <person name="LaButti K."/>
            <person name="Lipzen A."/>
            <person name="Waldron R."/>
            <person name="Moloney N.M."/>
            <person name="Sperisen C."/>
            <person name="Kredics L."/>
            <person name="Vagvoelgyi C."/>
            <person name="Patrignani A."/>
            <person name="Fitzpatrick D."/>
            <person name="Nagy I."/>
            <person name="Doyle S."/>
            <person name="Anderson J.B."/>
            <person name="Grigoriev I.V."/>
            <person name="Gueldener U."/>
            <person name="Muensterkoetter M."/>
            <person name="Nagy L.G."/>
        </authorList>
    </citation>
    <scope>NUCLEOTIDE SEQUENCE [LARGE SCALE GENOMIC DNA]</scope>
    <source>
        <strain evidence="3">Ar21-2</strain>
    </source>
</reference>
<dbReference type="EMBL" id="KZ293645">
    <property type="protein sequence ID" value="PBL01899.1"/>
    <property type="molecule type" value="Genomic_DNA"/>
</dbReference>
<dbReference type="OrthoDB" id="10582120at2759"/>
<keyword evidence="3" id="KW-1185">Reference proteome</keyword>
<organism evidence="2 3">
    <name type="scientific">Armillaria gallica</name>
    <name type="common">Bulbous honey fungus</name>
    <name type="synonym">Armillaria bulbosa</name>
    <dbReference type="NCBI Taxonomy" id="47427"/>
    <lineage>
        <taxon>Eukaryota</taxon>
        <taxon>Fungi</taxon>
        <taxon>Dikarya</taxon>
        <taxon>Basidiomycota</taxon>
        <taxon>Agaricomycotina</taxon>
        <taxon>Agaricomycetes</taxon>
        <taxon>Agaricomycetidae</taxon>
        <taxon>Agaricales</taxon>
        <taxon>Marasmiineae</taxon>
        <taxon>Physalacriaceae</taxon>
        <taxon>Armillaria</taxon>
    </lineage>
</organism>
<gene>
    <name evidence="2" type="ORF">ARMGADRAFT_1023278</name>
</gene>
<dbReference type="InParanoid" id="A0A2H3EG33"/>
<sequence length="121" mass="14379">MSAPIKYCDFVTPEPYTSALTPHSLTFEKYEALVIEQSTMEEKYDEAINKHKEWKMAKAKELKVEVLRQEKIEAERKVKDEQIWLEAEEVAQELKKREEAVEHKQIEDLEAKEKEKDRKRG</sequence>
<evidence type="ECO:0000256" key="1">
    <source>
        <dbReference type="SAM" id="MobiDB-lite"/>
    </source>
</evidence>
<accession>A0A2H3EG33</accession>
<dbReference type="AlphaFoldDB" id="A0A2H3EG33"/>
<evidence type="ECO:0000313" key="2">
    <source>
        <dbReference type="EMBL" id="PBL01899.1"/>
    </source>
</evidence>
<feature type="region of interest" description="Disordered" evidence="1">
    <location>
        <begin position="96"/>
        <end position="121"/>
    </location>
</feature>